<dbReference type="EMBL" id="JACHCC010000002">
    <property type="protein sequence ID" value="MBB6498575.1"/>
    <property type="molecule type" value="Genomic_DNA"/>
</dbReference>
<dbReference type="Pfam" id="PF16656">
    <property type="entry name" value="Pur_ac_phosph_N"/>
    <property type="match status" value="1"/>
</dbReference>
<dbReference type="Gene3D" id="2.60.40.380">
    <property type="entry name" value="Purple acid phosphatase-like, N-terminal"/>
    <property type="match status" value="1"/>
</dbReference>
<dbReference type="GO" id="GO:0003993">
    <property type="term" value="F:acid phosphatase activity"/>
    <property type="evidence" value="ECO:0007669"/>
    <property type="project" value="InterPro"/>
</dbReference>
<dbReference type="InterPro" id="IPR008963">
    <property type="entry name" value="Purple_acid_Pase-like_N"/>
</dbReference>
<comment type="caution">
    <text evidence="5">The sequence shown here is derived from an EMBL/GenBank/DDBJ whole genome shotgun (WGS) entry which is preliminary data.</text>
</comment>
<reference evidence="5 6" key="1">
    <citation type="submission" date="2020-08" db="EMBL/GenBank/DDBJ databases">
        <title>Genomic Encyclopedia of Type Strains, Phase IV (KMG-V): Genome sequencing to study the core and pangenomes of soil and plant-associated prokaryotes.</title>
        <authorList>
            <person name="Whitman W."/>
        </authorList>
    </citation>
    <scope>NUCLEOTIDE SEQUENCE [LARGE SCALE GENOMIC DNA]</scope>
    <source>
        <strain evidence="5 6">M2T3</strain>
    </source>
</reference>
<evidence type="ECO:0000259" key="4">
    <source>
        <dbReference type="Pfam" id="PF16656"/>
    </source>
</evidence>
<dbReference type="GO" id="GO:0046872">
    <property type="term" value="F:metal ion binding"/>
    <property type="evidence" value="ECO:0007669"/>
    <property type="project" value="InterPro"/>
</dbReference>
<dbReference type="Proteomes" id="UP000521017">
    <property type="component" value="Unassembled WGS sequence"/>
</dbReference>
<dbReference type="RefSeq" id="WP_184622837.1">
    <property type="nucleotide sequence ID" value="NZ_JACHCC010000002.1"/>
</dbReference>
<dbReference type="SUPFAM" id="SSF49363">
    <property type="entry name" value="Purple acid phosphatase, N-terminal domain"/>
    <property type="match status" value="1"/>
</dbReference>
<evidence type="ECO:0000313" key="5">
    <source>
        <dbReference type="EMBL" id="MBB6498575.1"/>
    </source>
</evidence>
<accession>A0A7X0MII4</accession>
<dbReference type="PANTHER" id="PTHR22953:SF153">
    <property type="entry name" value="PURPLE ACID PHOSPHATASE"/>
    <property type="match status" value="1"/>
</dbReference>
<feature type="chain" id="PRO_5030859618" description="Metallophosphoesterase" evidence="2">
    <location>
        <begin position="20"/>
        <end position="524"/>
    </location>
</feature>
<keyword evidence="1 2" id="KW-0732">Signal</keyword>
<evidence type="ECO:0008006" key="7">
    <source>
        <dbReference type="Google" id="ProtNLM"/>
    </source>
</evidence>
<evidence type="ECO:0000259" key="3">
    <source>
        <dbReference type="Pfam" id="PF00149"/>
    </source>
</evidence>
<sequence length="524" mass="58873">MFKKSIILLLGSLSFLFSAAQKKEKAGIATEAVRLIRGPYLQVASSTGILIRWRTDVSSRSRVRYGTEPGQLNGSVDDRTLVTEHQVQLSGLKPSTKYYYSIGGFQDTLQMSKDNYFVTLPESGKTGHYRIAALGDCGDNSVNQRRVKEQVISYLGKNNLTAWILLGDNAYSDGTDSEFQSKFFNIYKDDLLKKYPLFPAPGNHDYHDTDLSAKHAQETHETAYYQNFSMPVNGESGGVPSHTKAFYSFDIGNIHFLSLDSYGKEDRTYRLYDTLGPQVQWIKKDLAANKNKGWVIAFWHHPPYTMGSHNSDQEDELVKIRENFIRILEREGVDLVLNGHSHDYERSRMMAGHYGAEKTFDAKIHNLSNSSGKYDGSTGSAPYLKDSDHQRGTVYVVSGSAGKLGGQQAAFPHNAMYFSDAEHGGASILEIEDNRLDLKWVCADGEIRDQFTMMKNVNKHTVLTLKKGTEVTLKASFISSQYNWEGQPGKDRSLRVKPLPGVTKYTVTDNYNALKDTFEIHVPE</sequence>
<dbReference type="Pfam" id="PF00149">
    <property type="entry name" value="Metallophos"/>
    <property type="match status" value="1"/>
</dbReference>
<dbReference type="AlphaFoldDB" id="A0A7X0MII4"/>
<organism evidence="5 6">
    <name type="scientific">Pedobacter cryoconitis</name>
    <dbReference type="NCBI Taxonomy" id="188932"/>
    <lineage>
        <taxon>Bacteria</taxon>
        <taxon>Pseudomonadati</taxon>
        <taxon>Bacteroidota</taxon>
        <taxon>Sphingobacteriia</taxon>
        <taxon>Sphingobacteriales</taxon>
        <taxon>Sphingobacteriaceae</taxon>
        <taxon>Pedobacter</taxon>
    </lineage>
</organism>
<protein>
    <recommendedName>
        <fullName evidence="7">Metallophosphoesterase</fullName>
    </recommendedName>
</protein>
<dbReference type="Gene3D" id="3.60.21.10">
    <property type="match status" value="1"/>
</dbReference>
<dbReference type="SUPFAM" id="SSF56300">
    <property type="entry name" value="Metallo-dependent phosphatases"/>
    <property type="match status" value="1"/>
</dbReference>
<gene>
    <name evidence="5" type="ORF">HDF25_000712</name>
</gene>
<dbReference type="InterPro" id="IPR015914">
    <property type="entry name" value="PAPs_N"/>
</dbReference>
<proteinExistence type="predicted"/>
<feature type="signal peptide" evidence="2">
    <location>
        <begin position="1"/>
        <end position="19"/>
    </location>
</feature>
<dbReference type="InterPro" id="IPR029052">
    <property type="entry name" value="Metallo-depent_PP-like"/>
</dbReference>
<feature type="domain" description="Calcineurin-like phosphoesterase" evidence="3">
    <location>
        <begin position="130"/>
        <end position="344"/>
    </location>
</feature>
<evidence type="ECO:0000256" key="1">
    <source>
        <dbReference type="ARBA" id="ARBA00022729"/>
    </source>
</evidence>
<feature type="domain" description="Purple acid phosphatase N-terminal" evidence="4">
    <location>
        <begin position="40"/>
        <end position="119"/>
    </location>
</feature>
<dbReference type="InterPro" id="IPR004843">
    <property type="entry name" value="Calcineurin-like_PHP"/>
</dbReference>
<evidence type="ECO:0000256" key="2">
    <source>
        <dbReference type="SAM" id="SignalP"/>
    </source>
</evidence>
<dbReference type="PANTHER" id="PTHR22953">
    <property type="entry name" value="ACID PHOSPHATASE RELATED"/>
    <property type="match status" value="1"/>
</dbReference>
<evidence type="ECO:0000313" key="6">
    <source>
        <dbReference type="Proteomes" id="UP000521017"/>
    </source>
</evidence>
<name>A0A7X0MII4_9SPHI</name>
<dbReference type="InterPro" id="IPR039331">
    <property type="entry name" value="PAPs-like"/>
</dbReference>